<evidence type="ECO:0000256" key="7">
    <source>
        <dbReference type="ARBA" id="ARBA00023239"/>
    </source>
</evidence>
<evidence type="ECO:0000313" key="11">
    <source>
        <dbReference type="Proteomes" id="UP001595969"/>
    </source>
</evidence>
<keyword evidence="11" id="KW-1185">Reference proteome</keyword>
<dbReference type="Gene3D" id="3.20.20.70">
    <property type="entry name" value="Aldolase class I"/>
    <property type="match status" value="1"/>
</dbReference>
<proteinExistence type="inferred from homology"/>
<dbReference type="HAMAP" id="MF_00134_B">
    <property type="entry name" value="IGPS_B"/>
    <property type="match status" value="1"/>
</dbReference>
<dbReference type="CDD" id="cd00331">
    <property type="entry name" value="IGPS"/>
    <property type="match status" value="1"/>
</dbReference>
<evidence type="ECO:0000256" key="8">
    <source>
        <dbReference type="HAMAP-Rule" id="MF_00134"/>
    </source>
</evidence>
<dbReference type="InterPro" id="IPR001468">
    <property type="entry name" value="Indole-3-GlycerolPSynthase_CS"/>
</dbReference>
<comment type="caution">
    <text evidence="10">The sequence shown here is derived from an EMBL/GenBank/DDBJ whole genome shotgun (WGS) entry which is preliminary data.</text>
</comment>
<dbReference type="RefSeq" id="WP_204653423.1">
    <property type="nucleotide sequence ID" value="NZ_JAFBFD010000009.1"/>
</dbReference>
<name>A0ABV9MWC4_9ENTE</name>
<evidence type="ECO:0000256" key="1">
    <source>
        <dbReference type="ARBA" id="ARBA00001633"/>
    </source>
</evidence>
<dbReference type="InterPro" id="IPR013798">
    <property type="entry name" value="Indole-3-glycerol_P_synth_dom"/>
</dbReference>
<dbReference type="Proteomes" id="UP001595969">
    <property type="component" value="Unassembled WGS sequence"/>
</dbReference>
<keyword evidence="6 8" id="KW-0057">Aromatic amino acid biosynthesis</keyword>
<comment type="similarity">
    <text evidence="8">Belongs to the TrpC family.</text>
</comment>
<evidence type="ECO:0000256" key="2">
    <source>
        <dbReference type="ARBA" id="ARBA00004696"/>
    </source>
</evidence>
<dbReference type="InterPro" id="IPR045186">
    <property type="entry name" value="Indole-3-glycerol_P_synth"/>
</dbReference>
<dbReference type="NCBIfam" id="NF001377">
    <property type="entry name" value="PRK00278.2-4"/>
    <property type="match status" value="1"/>
</dbReference>
<dbReference type="SUPFAM" id="SSF51366">
    <property type="entry name" value="Ribulose-phoshate binding barrel"/>
    <property type="match status" value="1"/>
</dbReference>
<evidence type="ECO:0000256" key="3">
    <source>
        <dbReference type="ARBA" id="ARBA00022605"/>
    </source>
</evidence>
<dbReference type="EC" id="4.1.1.48" evidence="8"/>
<reference evidence="11" key="1">
    <citation type="journal article" date="2019" name="Int. J. Syst. Evol. Microbiol.">
        <title>The Global Catalogue of Microorganisms (GCM) 10K type strain sequencing project: providing services to taxonomists for standard genome sequencing and annotation.</title>
        <authorList>
            <consortium name="The Broad Institute Genomics Platform"/>
            <consortium name="The Broad Institute Genome Sequencing Center for Infectious Disease"/>
            <person name="Wu L."/>
            <person name="Ma J."/>
        </authorList>
    </citation>
    <scope>NUCLEOTIDE SEQUENCE [LARGE SCALE GENOMIC DNA]</scope>
    <source>
        <strain evidence="11">CGMCC 1.19032</strain>
    </source>
</reference>
<dbReference type="NCBIfam" id="NF001371">
    <property type="entry name" value="PRK00278.1-3"/>
    <property type="match status" value="1"/>
</dbReference>
<dbReference type="Pfam" id="PF00218">
    <property type="entry name" value="IGPS"/>
    <property type="match status" value="1"/>
</dbReference>
<comment type="catalytic activity">
    <reaction evidence="1 8">
        <text>1-(2-carboxyphenylamino)-1-deoxy-D-ribulose 5-phosphate + H(+) = (1S,2R)-1-C-(indol-3-yl)glycerol 3-phosphate + CO2 + H2O</text>
        <dbReference type="Rhea" id="RHEA:23476"/>
        <dbReference type="ChEBI" id="CHEBI:15377"/>
        <dbReference type="ChEBI" id="CHEBI:15378"/>
        <dbReference type="ChEBI" id="CHEBI:16526"/>
        <dbReference type="ChEBI" id="CHEBI:58613"/>
        <dbReference type="ChEBI" id="CHEBI:58866"/>
        <dbReference type="EC" id="4.1.1.48"/>
    </reaction>
</comment>
<dbReference type="EMBL" id="JBHSGS010000026">
    <property type="protein sequence ID" value="MFC4718983.1"/>
    <property type="molecule type" value="Genomic_DNA"/>
</dbReference>
<dbReference type="PROSITE" id="PS00614">
    <property type="entry name" value="IGPS"/>
    <property type="match status" value="1"/>
</dbReference>
<evidence type="ECO:0000256" key="5">
    <source>
        <dbReference type="ARBA" id="ARBA00022822"/>
    </source>
</evidence>
<keyword evidence="5 8" id="KW-0822">Tryptophan biosynthesis</keyword>
<keyword evidence="7 8" id="KW-0456">Lyase</keyword>
<feature type="domain" description="Indole-3-glycerol phosphate synthase" evidence="9">
    <location>
        <begin position="4"/>
        <end position="246"/>
    </location>
</feature>
<keyword evidence="4 8" id="KW-0210">Decarboxylase</keyword>
<dbReference type="PANTHER" id="PTHR22854">
    <property type="entry name" value="TRYPTOPHAN BIOSYNTHESIS PROTEIN"/>
    <property type="match status" value="1"/>
</dbReference>
<evidence type="ECO:0000313" key="10">
    <source>
        <dbReference type="EMBL" id="MFC4718983.1"/>
    </source>
</evidence>
<keyword evidence="3 8" id="KW-0028">Amino-acid biosynthesis</keyword>
<evidence type="ECO:0000259" key="9">
    <source>
        <dbReference type="Pfam" id="PF00218"/>
    </source>
</evidence>
<dbReference type="InterPro" id="IPR011060">
    <property type="entry name" value="RibuloseP-bd_barrel"/>
</dbReference>
<gene>
    <name evidence="8 10" type="primary">trpC</name>
    <name evidence="10" type="ORF">ACFO5I_04480</name>
</gene>
<dbReference type="InterPro" id="IPR013785">
    <property type="entry name" value="Aldolase_TIM"/>
</dbReference>
<protein>
    <recommendedName>
        <fullName evidence="8">Indole-3-glycerol phosphate synthase</fullName>
        <shortName evidence="8">IGPS</shortName>
        <ecNumber evidence="8">4.1.1.48</ecNumber>
    </recommendedName>
</protein>
<organism evidence="10 11">
    <name type="scientific">Enterococcus lemanii</name>
    <dbReference type="NCBI Taxonomy" id="1159752"/>
    <lineage>
        <taxon>Bacteria</taxon>
        <taxon>Bacillati</taxon>
        <taxon>Bacillota</taxon>
        <taxon>Bacilli</taxon>
        <taxon>Lactobacillales</taxon>
        <taxon>Enterococcaceae</taxon>
        <taxon>Enterococcus</taxon>
    </lineage>
</organism>
<dbReference type="GO" id="GO:0004425">
    <property type="term" value="F:indole-3-glycerol-phosphate synthase activity"/>
    <property type="evidence" value="ECO:0007669"/>
    <property type="project" value="UniProtKB-EC"/>
</dbReference>
<sequence length="252" mass="27442">MDFLEKILKEKAKEIEAMPYETLQTPNQRAKFYDLVKNNAEKMHLIGEIKRASPSKGNINTDLDILAQAKKYETAGVSAISVLTDEVFFKGTITDLKSVSQVVSVPLLCKDFILSEKQLVRAKNAGASIVLLIVAALSPERLATLYQAASDLNLEVLVETHDAVELAIAQKIGAKIIGVNNRNLKTFDVSIETSVALAPPASEAIYISESGFKTAEDVAKVAPYYHGVLVGETLMKAQNPREVAQALQVSRV</sequence>
<evidence type="ECO:0000256" key="4">
    <source>
        <dbReference type="ARBA" id="ARBA00022793"/>
    </source>
</evidence>
<comment type="pathway">
    <text evidence="2 8">Amino-acid biosynthesis; L-tryptophan biosynthesis; L-tryptophan from chorismate: step 4/5.</text>
</comment>
<evidence type="ECO:0000256" key="6">
    <source>
        <dbReference type="ARBA" id="ARBA00023141"/>
    </source>
</evidence>
<dbReference type="PANTHER" id="PTHR22854:SF2">
    <property type="entry name" value="INDOLE-3-GLYCEROL-PHOSPHATE SYNTHASE"/>
    <property type="match status" value="1"/>
</dbReference>
<accession>A0ABV9MWC4</accession>